<dbReference type="BioCyc" id="PMAR862515-HMP:GMOO-30-MONOMER"/>
<gene>
    <name evidence="1" type="ORF">HMPREF0658_0029</name>
</gene>
<dbReference type="EMBL" id="AEEI01000002">
    <property type="protein sequence ID" value="EFM03043.1"/>
    <property type="molecule type" value="Genomic_DNA"/>
</dbReference>
<keyword evidence="2" id="KW-1185">Reference proteome</keyword>
<evidence type="ECO:0000313" key="2">
    <source>
        <dbReference type="Proteomes" id="UP000004394"/>
    </source>
</evidence>
<sequence length="63" mass="7374">MGTHVLLKLGIENRKDQTIHALNCWNMETDKAIKKTRRCIHVEMKKVPYGQKTITNIVRKLDL</sequence>
<dbReference type="STRING" id="862515.HMPREF0658_0029"/>
<accession>E0NPC8</accession>
<dbReference type="HOGENOM" id="CLU_2882140_0_0_10"/>
<protein>
    <submittedName>
        <fullName evidence="1">Uncharacterized protein</fullName>
    </submittedName>
</protein>
<dbReference type="AlphaFoldDB" id="E0NPC8"/>
<name>E0NPC8_9BACT</name>
<dbReference type="Proteomes" id="UP000004394">
    <property type="component" value="Unassembled WGS sequence"/>
</dbReference>
<reference evidence="1" key="1">
    <citation type="submission" date="2010-07" db="EMBL/GenBank/DDBJ databases">
        <authorList>
            <person name="Muzny D."/>
            <person name="Qin X."/>
            <person name="Deng J."/>
            <person name="Jiang H."/>
            <person name="Liu Y."/>
            <person name="Qu J."/>
            <person name="Song X.-Z."/>
            <person name="Zhang L."/>
            <person name="Thornton R."/>
            <person name="Coyle M."/>
            <person name="Francisco L."/>
            <person name="Jackson L."/>
            <person name="Javaid M."/>
            <person name="Korchina V."/>
            <person name="Kovar C."/>
            <person name="Mata R."/>
            <person name="Mathew T."/>
            <person name="Ngo R."/>
            <person name="Nguyen L."/>
            <person name="Nguyen N."/>
            <person name="Okwuonu G."/>
            <person name="Ongeri F."/>
            <person name="Pham C."/>
            <person name="Simmons D."/>
            <person name="Wilczek-Boney K."/>
            <person name="Hale W."/>
            <person name="Jakkamsetti A."/>
            <person name="Pham P."/>
            <person name="Ruth R."/>
            <person name="San Lucas F."/>
            <person name="Warren J."/>
            <person name="Zhang J."/>
            <person name="Zhao Z."/>
            <person name="Zhou C."/>
            <person name="Zhu D."/>
            <person name="Lee S."/>
            <person name="Bess C."/>
            <person name="Blankenburg K."/>
            <person name="Forbes L."/>
            <person name="Fu Q."/>
            <person name="Gubbala S."/>
            <person name="Hirani K."/>
            <person name="Jayaseelan J.C."/>
            <person name="Lara F."/>
            <person name="Munidasa M."/>
            <person name="Palculict T."/>
            <person name="Patil S."/>
            <person name="Pu L.-L."/>
            <person name="Saada N."/>
            <person name="Tang L."/>
            <person name="Weissenberger G."/>
            <person name="Zhu Y."/>
            <person name="Hemphill L."/>
            <person name="Shang Y."/>
            <person name="Youmans B."/>
            <person name="Ayvaz T."/>
            <person name="Ross M."/>
            <person name="Santibanez J."/>
            <person name="Aqrawi P."/>
            <person name="Gross S."/>
            <person name="Joshi V."/>
            <person name="Fowler G."/>
            <person name="Nazareth L."/>
            <person name="Reid J."/>
            <person name="Worley K."/>
            <person name="Petrosino J."/>
            <person name="Highlander S."/>
            <person name="Gibbs R."/>
        </authorList>
    </citation>
    <scope>NUCLEOTIDE SEQUENCE [LARGE SCALE GENOMIC DNA]</scope>
    <source>
        <strain evidence="1">DSM 16973</strain>
    </source>
</reference>
<organism evidence="1 2">
    <name type="scientific">Hoylesella marshii DSM 16973 = JCM 13450</name>
    <dbReference type="NCBI Taxonomy" id="862515"/>
    <lineage>
        <taxon>Bacteria</taxon>
        <taxon>Pseudomonadati</taxon>
        <taxon>Bacteroidota</taxon>
        <taxon>Bacteroidia</taxon>
        <taxon>Bacteroidales</taxon>
        <taxon>Prevotellaceae</taxon>
        <taxon>Hoylesella</taxon>
    </lineage>
</organism>
<comment type="caution">
    <text evidence="1">The sequence shown here is derived from an EMBL/GenBank/DDBJ whole genome shotgun (WGS) entry which is preliminary data.</text>
</comment>
<proteinExistence type="predicted"/>
<evidence type="ECO:0000313" key="1">
    <source>
        <dbReference type="EMBL" id="EFM03043.1"/>
    </source>
</evidence>